<sequence length="165" mass="18186">MLPSPSGPCQTSSRSLVFGLGPSITSEDGIITGAKLPNLRCMLAMKPGANGAVSQFEAAMVVLEQVRPFYKKANIPMVRDKHACHNVVDLVNANIKLWKISQAKHSNETTAKQLETMECRLDLWPPNVEKLIDNPEDLAFLASMKTDRVATFGVLDIKLQLKVKR</sequence>
<reference evidence="1" key="1">
    <citation type="submission" date="2021-05" db="EMBL/GenBank/DDBJ databases">
        <authorList>
            <person name="Pan Q."/>
            <person name="Jouanno E."/>
            <person name="Zahm M."/>
            <person name="Klopp C."/>
            <person name="Cabau C."/>
            <person name="Louis A."/>
            <person name="Berthelot C."/>
            <person name="Parey E."/>
            <person name="Roest Crollius H."/>
            <person name="Montfort J."/>
            <person name="Robinson-Rechavi M."/>
            <person name="Bouchez O."/>
            <person name="Lampietro C."/>
            <person name="Lopez Roques C."/>
            <person name="Donnadieu C."/>
            <person name="Postlethwait J."/>
            <person name="Bobe J."/>
            <person name="Dillon D."/>
            <person name="Chandos A."/>
            <person name="von Hippel F."/>
            <person name="Guiguen Y."/>
        </authorList>
    </citation>
    <scope>NUCLEOTIDE SEQUENCE</scope>
    <source>
        <strain evidence="1">YG-Jan2019</strain>
    </source>
</reference>
<comment type="caution">
    <text evidence="1">The sequence shown here is derived from an EMBL/GenBank/DDBJ whole genome shotgun (WGS) entry which is preliminary data.</text>
</comment>
<gene>
    <name evidence="1" type="ORF">DPEC_G00116950</name>
</gene>
<name>A0ACC2GUJ3_DALPE</name>
<protein>
    <submittedName>
        <fullName evidence="1">Uncharacterized protein</fullName>
    </submittedName>
</protein>
<proteinExistence type="predicted"/>
<keyword evidence="2" id="KW-1185">Reference proteome</keyword>
<accession>A0ACC2GUJ3</accession>
<dbReference type="Proteomes" id="UP001157502">
    <property type="component" value="Chromosome 9"/>
</dbReference>
<evidence type="ECO:0000313" key="1">
    <source>
        <dbReference type="EMBL" id="KAJ8007384.1"/>
    </source>
</evidence>
<evidence type="ECO:0000313" key="2">
    <source>
        <dbReference type="Proteomes" id="UP001157502"/>
    </source>
</evidence>
<dbReference type="EMBL" id="CM055736">
    <property type="protein sequence ID" value="KAJ8007384.1"/>
    <property type="molecule type" value="Genomic_DNA"/>
</dbReference>
<organism evidence="1 2">
    <name type="scientific">Dallia pectoralis</name>
    <name type="common">Alaska blackfish</name>
    <dbReference type="NCBI Taxonomy" id="75939"/>
    <lineage>
        <taxon>Eukaryota</taxon>
        <taxon>Metazoa</taxon>
        <taxon>Chordata</taxon>
        <taxon>Craniata</taxon>
        <taxon>Vertebrata</taxon>
        <taxon>Euteleostomi</taxon>
        <taxon>Actinopterygii</taxon>
        <taxon>Neopterygii</taxon>
        <taxon>Teleostei</taxon>
        <taxon>Protacanthopterygii</taxon>
        <taxon>Esociformes</taxon>
        <taxon>Umbridae</taxon>
        <taxon>Dallia</taxon>
    </lineage>
</organism>